<dbReference type="KEGG" id="vg:41324541"/>
<keyword evidence="1" id="KW-0543">Viral nucleoprotein</keyword>
<dbReference type="Proteomes" id="UP000296981">
    <property type="component" value="Genome"/>
</dbReference>
<dbReference type="GO" id="GO:0019013">
    <property type="term" value="C:viral nucleocapsid"/>
    <property type="evidence" value="ECO:0007669"/>
    <property type="project" value="UniProtKB-KW"/>
</dbReference>
<dbReference type="RefSeq" id="YP_009666960.1">
    <property type="nucleotide sequence ID" value="NC_043626.1"/>
</dbReference>
<dbReference type="GeneID" id="41324541"/>
<organism evidence="1">
    <name type="scientific">Seattle Prectang virus</name>
    <dbReference type="NCBI Taxonomy" id="1892235"/>
    <lineage>
        <taxon>Viruses</taxon>
        <taxon>Riboviria</taxon>
        <taxon>Orthornavirae</taxon>
        <taxon>Negarnaviricota</taxon>
        <taxon>Polyploviricotina</taxon>
        <taxon>Bunyaviricetes</taxon>
        <taxon>Elliovirales</taxon>
        <taxon>Phasmaviridae</taxon>
        <taxon>Orthophasmavirus</taxon>
        <taxon>Seattle orthophasmavirus</taxon>
    </lineage>
</organism>
<dbReference type="EMBL" id="KX272882">
    <property type="protein sequence ID" value="AOF41425.1"/>
    <property type="molecule type" value="Genomic_RNA"/>
</dbReference>
<sequence length="338" mass="37610">MDKTFSMRDALTSLKIEENDATRKEIEVSGLIPGSVINSDIKKDIIILGLTPESFVKEYAAVEFNFTDLCKTFATHCKDFLEDLSMTTQSQSLEFSAKILFEVGPYIRNEKKSKGDKAIRFRFPYIKDGKELSCHSVIVSTFRENVYNTKDNTDKVMVITFKQAGMLAMITFNKMINLAWNNGGSVLMTPLCGAVYSRESINDMAIELKMSENNVIMMINCSTTTGGQHLDESDLACAVVSMIATTKKVASKDIRNMMITKVIKQYSAKHKQYDSAKFAVLSKYALGGVPQGMDAETLIENFSNIQISEVNLRAKALAIKQAQASVSTDVLLAEKEQQ</sequence>
<keyword evidence="1" id="KW-0946">Virion</keyword>
<reference evidence="1" key="1">
    <citation type="submission" date="2016-05" db="EMBL/GenBank/DDBJ databases">
        <title>Genome sequences of viruses discovered in Washington state moths.</title>
        <authorList>
            <person name="Greninger A."/>
            <person name="Droppers D."/>
            <person name="Jerome K."/>
        </authorList>
    </citation>
    <scope>NUCLEOTIDE SEQUENCE [LARGE SCALE GENOMIC DNA]</scope>
    <source>
        <strain evidence="1">UW1</strain>
    </source>
</reference>
<accession>A0A1B3ILF8</accession>
<feature type="non-terminal residue" evidence="1">
    <location>
        <position position="338"/>
    </location>
</feature>
<evidence type="ECO:0000313" key="1">
    <source>
        <dbReference type="EMBL" id="AOF41425.1"/>
    </source>
</evidence>
<proteinExistence type="predicted"/>
<name>A0A1B3ILF8_9VIRU</name>
<protein>
    <submittedName>
        <fullName evidence="1">Nucleocapsid</fullName>
    </submittedName>
</protein>